<dbReference type="RefSeq" id="WP_132768452.1">
    <property type="nucleotide sequence ID" value="NZ_JAOQNK010000001.1"/>
</dbReference>
<evidence type="ECO:0000256" key="8">
    <source>
        <dbReference type="ARBA" id="ARBA00032554"/>
    </source>
</evidence>
<evidence type="ECO:0000313" key="13">
    <source>
        <dbReference type="Proteomes" id="UP001409291"/>
    </source>
</evidence>
<keyword evidence="13" id="KW-1185">Reference proteome</keyword>
<evidence type="ECO:0000256" key="4">
    <source>
        <dbReference type="ARBA" id="ARBA00022679"/>
    </source>
</evidence>
<comment type="caution">
    <text evidence="12">The sequence shown here is derived from an EMBL/GenBank/DDBJ whole genome shotgun (WGS) entry which is preliminary data.</text>
</comment>
<evidence type="ECO:0000256" key="3">
    <source>
        <dbReference type="ARBA" id="ARBA00017473"/>
    </source>
</evidence>
<dbReference type="PANTHER" id="PTHR43527:SF2">
    <property type="entry name" value="4-DIPHOSPHOCYTIDYL-2-C-METHYL-D-ERYTHRITOL KINASE, CHLOROPLASTIC"/>
    <property type="match status" value="1"/>
</dbReference>
<dbReference type="HAMAP" id="MF_00061">
    <property type="entry name" value="IspE"/>
    <property type="match status" value="1"/>
</dbReference>
<dbReference type="NCBIfam" id="TIGR00154">
    <property type="entry name" value="ispE"/>
    <property type="match status" value="1"/>
</dbReference>
<evidence type="ECO:0000259" key="11">
    <source>
        <dbReference type="Pfam" id="PF08544"/>
    </source>
</evidence>
<keyword evidence="7 9" id="KW-0067">ATP-binding</keyword>
<comment type="pathway">
    <text evidence="9">Isoprenoid biosynthesis; isopentenyl diphosphate biosynthesis via DXP pathway; isopentenyl diphosphate from 1-deoxy-D-xylulose 5-phosphate: step 3/6.</text>
</comment>
<dbReference type="InterPro" id="IPR020568">
    <property type="entry name" value="Ribosomal_Su5_D2-typ_SF"/>
</dbReference>
<accession>A0ABV0BXD2</accession>
<evidence type="ECO:0000256" key="5">
    <source>
        <dbReference type="ARBA" id="ARBA00022741"/>
    </source>
</evidence>
<evidence type="ECO:0000313" key="12">
    <source>
        <dbReference type="EMBL" id="MEN5378648.1"/>
    </source>
</evidence>
<feature type="binding site" evidence="9">
    <location>
        <begin position="91"/>
        <end position="101"/>
    </location>
    <ligand>
        <name>ATP</name>
        <dbReference type="ChEBI" id="CHEBI:30616"/>
    </ligand>
</feature>
<dbReference type="EMBL" id="JBDJNQ010000007">
    <property type="protein sequence ID" value="MEN5378648.1"/>
    <property type="molecule type" value="Genomic_DNA"/>
</dbReference>
<evidence type="ECO:0000256" key="7">
    <source>
        <dbReference type="ARBA" id="ARBA00022840"/>
    </source>
</evidence>
<dbReference type="InterPro" id="IPR036554">
    <property type="entry name" value="GHMP_kinase_C_sf"/>
</dbReference>
<dbReference type="Gene3D" id="3.30.70.890">
    <property type="entry name" value="GHMP kinase, C-terminal domain"/>
    <property type="match status" value="1"/>
</dbReference>
<feature type="domain" description="GHMP kinase N-terminal" evidence="10">
    <location>
        <begin position="64"/>
        <end position="138"/>
    </location>
</feature>
<dbReference type="EC" id="2.7.1.148" evidence="2 9"/>
<keyword evidence="4 9" id="KW-0808">Transferase</keyword>
<reference evidence="12 13" key="1">
    <citation type="submission" date="2024-04" db="EMBL/GenBank/DDBJ databases">
        <title>WGS of bacteria from Torrens River.</title>
        <authorList>
            <person name="Wyrsch E.R."/>
            <person name="Drigo B."/>
        </authorList>
    </citation>
    <scope>NUCLEOTIDE SEQUENCE [LARGE SCALE GENOMIC DNA]</scope>
    <source>
        <strain evidence="12 13">TWI391</strain>
    </source>
</reference>
<keyword evidence="9" id="KW-0414">Isoprene biosynthesis</keyword>
<evidence type="ECO:0000256" key="1">
    <source>
        <dbReference type="ARBA" id="ARBA00009684"/>
    </source>
</evidence>
<proteinExistence type="inferred from homology"/>
<dbReference type="InterPro" id="IPR006204">
    <property type="entry name" value="GHMP_kinase_N_dom"/>
</dbReference>
<dbReference type="PIRSF" id="PIRSF010376">
    <property type="entry name" value="IspE"/>
    <property type="match status" value="1"/>
</dbReference>
<evidence type="ECO:0000259" key="10">
    <source>
        <dbReference type="Pfam" id="PF00288"/>
    </source>
</evidence>
<dbReference type="Gene3D" id="3.30.230.10">
    <property type="match status" value="1"/>
</dbReference>
<comment type="catalytic activity">
    <reaction evidence="9">
        <text>4-CDP-2-C-methyl-D-erythritol + ATP = 4-CDP-2-C-methyl-D-erythritol 2-phosphate + ADP + H(+)</text>
        <dbReference type="Rhea" id="RHEA:18437"/>
        <dbReference type="ChEBI" id="CHEBI:15378"/>
        <dbReference type="ChEBI" id="CHEBI:30616"/>
        <dbReference type="ChEBI" id="CHEBI:57823"/>
        <dbReference type="ChEBI" id="CHEBI:57919"/>
        <dbReference type="ChEBI" id="CHEBI:456216"/>
        <dbReference type="EC" id="2.7.1.148"/>
    </reaction>
</comment>
<evidence type="ECO:0000256" key="6">
    <source>
        <dbReference type="ARBA" id="ARBA00022777"/>
    </source>
</evidence>
<dbReference type="SUPFAM" id="SSF54211">
    <property type="entry name" value="Ribosomal protein S5 domain 2-like"/>
    <property type="match status" value="1"/>
</dbReference>
<gene>
    <name evidence="9 12" type="primary">ispE</name>
    <name evidence="12" type="ORF">ABE541_15400</name>
</gene>
<dbReference type="Pfam" id="PF00288">
    <property type="entry name" value="GHMP_kinases_N"/>
    <property type="match status" value="1"/>
</dbReference>
<feature type="active site" evidence="9">
    <location>
        <position position="8"/>
    </location>
</feature>
<dbReference type="PANTHER" id="PTHR43527">
    <property type="entry name" value="4-DIPHOSPHOCYTIDYL-2-C-METHYL-D-ERYTHRITOL KINASE, CHLOROPLASTIC"/>
    <property type="match status" value="1"/>
</dbReference>
<organism evidence="12 13">
    <name type="scientific">Sphingobacterium kitahiroshimense</name>
    <dbReference type="NCBI Taxonomy" id="470446"/>
    <lineage>
        <taxon>Bacteria</taxon>
        <taxon>Pseudomonadati</taxon>
        <taxon>Bacteroidota</taxon>
        <taxon>Sphingobacteriia</taxon>
        <taxon>Sphingobacteriales</taxon>
        <taxon>Sphingobacteriaceae</taxon>
        <taxon>Sphingobacterium</taxon>
    </lineage>
</organism>
<protein>
    <recommendedName>
        <fullName evidence="3 9">4-diphosphocytidyl-2-C-methyl-D-erythritol kinase</fullName>
        <shortName evidence="9">CMK</shortName>
        <ecNumber evidence="2 9">2.7.1.148</ecNumber>
    </recommendedName>
    <alternativeName>
        <fullName evidence="8 9">4-(cytidine-5'-diphospho)-2-C-methyl-D-erythritol kinase</fullName>
    </alternativeName>
</protein>
<evidence type="ECO:0000256" key="9">
    <source>
        <dbReference type="HAMAP-Rule" id="MF_00061"/>
    </source>
</evidence>
<name>A0ABV0BXD2_9SPHI</name>
<dbReference type="SUPFAM" id="SSF55060">
    <property type="entry name" value="GHMP Kinase, C-terminal domain"/>
    <property type="match status" value="1"/>
</dbReference>
<dbReference type="Proteomes" id="UP001409291">
    <property type="component" value="Unassembled WGS sequence"/>
</dbReference>
<feature type="domain" description="GHMP kinase C-terminal" evidence="11">
    <location>
        <begin position="207"/>
        <end position="252"/>
    </location>
</feature>
<keyword evidence="6 9" id="KW-0418">Kinase</keyword>
<dbReference type="GO" id="GO:0050515">
    <property type="term" value="F:4-(cytidine 5'-diphospho)-2-C-methyl-D-erythritol kinase activity"/>
    <property type="evidence" value="ECO:0007669"/>
    <property type="project" value="UniProtKB-EC"/>
</dbReference>
<dbReference type="Pfam" id="PF08544">
    <property type="entry name" value="GHMP_kinases_C"/>
    <property type="match status" value="1"/>
</dbReference>
<sequence>MLSFPNAKINLGLHIVGKRPDGYHDLETIFYPVNLYDAVEIVPLSSGSTTFSSEGIVIPGKGMNLCERAYHLIQQDFDIPSVAIHLLKRIPIGAGMGGGSADAAYVLKMLNDQFELQLSVVQLENYAKQLGADCPFFIENKPVYATGIGTDFAPIEVNLSAYYIVIVNPNIHISTVEAYSGVAAKTPEFDLRSIIQLPIQEWKYYLNNDFELTIFEQFPKIKELKDAMYSSGALYAAMSGSGSSVFGIFENPVVLDDLKIYGDIYYPIDLS</sequence>
<feature type="active site" evidence="9">
    <location>
        <position position="133"/>
    </location>
</feature>
<dbReference type="InterPro" id="IPR004424">
    <property type="entry name" value="IspE"/>
</dbReference>
<dbReference type="InterPro" id="IPR013750">
    <property type="entry name" value="GHMP_kinase_C_dom"/>
</dbReference>
<dbReference type="InterPro" id="IPR014721">
    <property type="entry name" value="Ribsml_uS5_D2-typ_fold_subgr"/>
</dbReference>
<comment type="similarity">
    <text evidence="1 9">Belongs to the GHMP kinase family. IspE subfamily.</text>
</comment>
<comment type="function">
    <text evidence="9">Catalyzes the phosphorylation of the position 2 hydroxy group of 4-diphosphocytidyl-2C-methyl-D-erythritol.</text>
</comment>
<keyword evidence="5 9" id="KW-0547">Nucleotide-binding</keyword>
<evidence type="ECO:0000256" key="2">
    <source>
        <dbReference type="ARBA" id="ARBA00012052"/>
    </source>
</evidence>